<keyword evidence="2" id="KW-1185">Reference proteome</keyword>
<proteinExistence type="predicted"/>
<sequence>MADRTDPPPQASTVEDALEQVGVLLMPLMNRRYLRELARYRLLLASGARVSSERATALVRWWDTLADAMAGHHRAMDEVFRAQLPHRDPEFDAVVASMSARYESLESSRSEAGRRLTGALRDGDSPTSAQFSVIRLHEEVSAVSSWEEREIIPRALRSFTAADWARVEAFVIATQAAQDRLDHVLPWLCAELPADRARRVFASFPVSTARSYHSAWLPAFERFAAQAWP</sequence>
<reference evidence="1 2" key="1">
    <citation type="submission" date="2022-10" db="EMBL/GenBank/DDBJ databases">
        <title>The complete genomes of actinobacterial strains from the NBC collection.</title>
        <authorList>
            <person name="Joergensen T.S."/>
            <person name="Alvarez Arevalo M."/>
            <person name="Sterndorff E.B."/>
            <person name="Faurdal D."/>
            <person name="Vuksanovic O."/>
            <person name="Mourched A.-S."/>
            <person name="Charusanti P."/>
            <person name="Shaw S."/>
            <person name="Blin K."/>
            <person name="Weber T."/>
        </authorList>
    </citation>
    <scope>NUCLEOTIDE SEQUENCE [LARGE SCALE GENOMIC DNA]</scope>
    <source>
        <strain evidence="1 2">NBC 01752</strain>
    </source>
</reference>
<name>A0ABZ1H3V7_STRPH</name>
<gene>
    <name evidence="1" type="ORF">OHB35_08345</name>
</gene>
<organism evidence="1 2">
    <name type="scientific">Streptomyces phaeochromogenes</name>
    <dbReference type="NCBI Taxonomy" id="1923"/>
    <lineage>
        <taxon>Bacteria</taxon>
        <taxon>Bacillati</taxon>
        <taxon>Actinomycetota</taxon>
        <taxon>Actinomycetes</taxon>
        <taxon>Kitasatosporales</taxon>
        <taxon>Streptomycetaceae</taxon>
        <taxon>Streptomyces</taxon>
        <taxon>Streptomyces phaeochromogenes group</taxon>
    </lineage>
</organism>
<dbReference type="Proteomes" id="UP001340816">
    <property type="component" value="Chromosome"/>
</dbReference>
<evidence type="ECO:0000313" key="2">
    <source>
        <dbReference type="Proteomes" id="UP001340816"/>
    </source>
</evidence>
<dbReference type="Gene3D" id="1.20.120.520">
    <property type="entry name" value="nmb1532 protein domain like"/>
    <property type="match status" value="1"/>
</dbReference>
<protein>
    <submittedName>
        <fullName evidence="1">Hemerythrin domain-containing protein</fullName>
    </submittedName>
</protein>
<dbReference type="RefSeq" id="WP_326758309.1">
    <property type="nucleotide sequence ID" value="NZ_CP109135.1"/>
</dbReference>
<accession>A0ABZ1H3V7</accession>
<evidence type="ECO:0000313" key="1">
    <source>
        <dbReference type="EMBL" id="WSD13242.1"/>
    </source>
</evidence>
<dbReference type="EMBL" id="CP109135">
    <property type="protein sequence ID" value="WSD13242.1"/>
    <property type="molecule type" value="Genomic_DNA"/>
</dbReference>